<evidence type="ECO:0000256" key="2">
    <source>
        <dbReference type="ARBA" id="ARBA00004236"/>
    </source>
</evidence>
<dbReference type="GO" id="GO:0000272">
    <property type="term" value="P:polysaccharide catabolic process"/>
    <property type="evidence" value="ECO:0007669"/>
    <property type="project" value="UniProtKB-KW"/>
</dbReference>
<dbReference type="EC" id="3.2.1.39" evidence="3"/>
<evidence type="ECO:0000256" key="4">
    <source>
        <dbReference type="ARBA" id="ARBA00022475"/>
    </source>
</evidence>
<evidence type="ECO:0000256" key="11">
    <source>
        <dbReference type="ARBA" id="ARBA00037649"/>
    </source>
</evidence>
<evidence type="ECO:0000313" key="16">
    <source>
        <dbReference type="Proteomes" id="UP001165083"/>
    </source>
</evidence>
<dbReference type="GO" id="GO:0071555">
    <property type="term" value="P:cell wall organization"/>
    <property type="evidence" value="ECO:0007669"/>
    <property type="project" value="UniProtKB-KW"/>
</dbReference>
<feature type="compositionally biased region" description="Low complexity" evidence="14">
    <location>
        <begin position="365"/>
        <end position="380"/>
    </location>
</feature>
<evidence type="ECO:0000256" key="6">
    <source>
        <dbReference type="ARBA" id="ARBA00023136"/>
    </source>
</evidence>
<keyword evidence="6" id="KW-0472">Membrane</keyword>
<evidence type="ECO:0000256" key="10">
    <source>
        <dbReference type="ARBA" id="ARBA00023326"/>
    </source>
</evidence>
<gene>
    <name evidence="15" type="ORF">Plil01_000123900</name>
</gene>
<dbReference type="OrthoDB" id="77201at2759"/>
<feature type="region of interest" description="Disordered" evidence="14">
    <location>
        <begin position="197"/>
        <end position="459"/>
    </location>
</feature>
<comment type="subcellular location">
    <subcellularLocation>
        <location evidence="2">Cell membrane</location>
    </subcellularLocation>
</comment>
<keyword evidence="8" id="KW-0119">Carbohydrate metabolism</keyword>
<dbReference type="GO" id="GO:0042973">
    <property type="term" value="F:glucan endo-1,3-beta-D-glucosidase activity"/>
    <property type="evidence" value="ECO:0007669"/>
    <property type="project" value="UniProtKB-EC"/>
</dbReference>
<organism evidence="15 16">
    <name type="scientific">Phytophthora lilii</name>
    <dbReference type="NCBI Taxonomy" id="2077276"/>
    <lineage>
        <taxon>Eukaryota</taxon>
        <taxon>Sar</taxon>
        <taxon>Stramenopiles</taxon>
        <taxon>Oomycota</taxon>
        <taxon>Peronosporomycetes</taxon>
        <taxon>Peronosporales</taxon>
        <taxon>Peronosporaceae</taxon>
        <taxon>Phytophthora</taxon>
    </lineage>
</organism>
<reference evidence="15" key="1">
    <citation type="submission" date="2023-04" db="EMBL/GenBank/DDBJ databases">
        <title>Phytophthora lilii NBRC 32176.</title>
        <authorList>
            <person name="Ichikawa N."/>
            <person name="Sato H."/>
            <person name="Tonouchi N."/>
        </authorList>
    </citation>
    <scope>NUCLEOTIDE SEQUENCE</scope>
    <source>
        <strain evidence="15">NBRC 32176</strain>
    </source>
</reference>
<evidence type="ECO:0000256" key="7">
    <source>
        <dbReference type="ARBA" id="ARBA00023180"/>
    </source>
</evidence>
<evidence type="ECO:0000256" key="1">
    <source>
        <dbReference type="ARBA" id="ARBA00000382"/>
    </source>
</evidence>
<keyword evidence="4" id="KW-1003">Cell membrane</keyword>
<keyword evidence="5" id="KW-0378">Hydrolase</keyword>
<name>A0A9W6WP39_9STRA</name>
<feature type="compositionally biased region" description="Polar residues" evidence="14">
    <location>
        <begin position="238"/>
        <end position="261"/>
    </location>
</feature>
<sequence length="459" mass="47571">MAANAGETSDERFKVLHYCTALRRHHHRESISFYRHRGVDVRCFGTFSADQLVGYIKRVKACVGNTPVGSVQRINEWLSAEGAATLSAACDILGVNIYPFFTNGPQSAVEKLQTQWEQMSAKYDADKMHVTETGWPSQGENYGQNAPSIEGMQQYLNDYVKWSKNVPQSYWFMMYDTTVSYTGAEYEKHFGVFTSDGTQKITVPSGDGSTAQKQTNTSDSSQQQQQQQQLPTEAPTAAKSTNPPTIVQGSASAPAGTTGTPVYTFERDATGNEATGTVAATTPAPTVPTTDDAAQTAVTPAPATPDDGVTPAPTTPDAGATPAPTTPSSSGSSAGGSTEAAVTPPAPTTPSGSASGGGYTQTEVTSAPTTTSLGTSTSASDDTEVPTQSSGSTGGSTETEVTPAPTSTSSDTSTSGSTDSGVSTASSSGYGEGSTETAVIPVPTTPSSTPSLRSCRRKM</sequence>
<evidence type="ECO:0000256" key="5">
    <source>
        <dbReference type="ARBA" id="ARBA00022801"/>
    </source>
</evidence>
<proteinExistence type="predicted"/>
<feature type="compositionally biased region" description="Low complexity" evidence="14">
    <location>
        <begin position="274"/>
        <end position="353"/>
    </location>
</feature>
<dbReference type="AlphaFoldDB" id="A0A9W6WP39"/>
<comment type="function">
    <text evidence="11">Glucanases play a role in cell expansion during growth, in cell-cell fusion during mating, and in spore release during sporulation. This enzyme may be involved in beta-glucan degradation. Active on laminarin and lichenan.</text>
</comment>
<evidence type="ECO:0000256" key="3">
    <source>
        <dbReference type="ARBA" id="ARBA00012780"/>
    </source>
</evidence>
<dbReference type="InterPro" id="IPR050732">
    <property type="entry name" value="Beta-glucan_modifiers"/>
</dbReference>
<evidence type="ECO:0000256" key="13">
    <source>
        <dbReference type="ARBA" id="ARBA00043078"/>
    </source>
</evidence>
<keyword evidence="10" id="KW-0624">Polysaccharide degradation</keyword>
<feature type="compositionally biased region" description="Low complexity" evidence="14">
    <location>
        <begin position="389"/>
        <end position="438"/>
    </location>
</feature>
<dbReference type="Gene3D" id="3.20.20.80">
    <property type="entry name" value="Glycosidases"/>
    <property type="match status" value="1"/>
</dbReference>
<keyword evidence="7" id="KW-0325">Glycoprotein</keyword>
<keyword evidence="16" id="KW-1185">Reference proteome</keyword>
<dbReference type="PANTHER" id="PTHR16631:SF17">
    <property type="entry name" value="GLUCAN ENDO-1,3-BETA-GLUCOSIDASE BTGC"/>
    <property type="match status" value="1"/>
</dbReference>
<dbReference type="SUPFAM" id="SSF51445">
    <property type="entry name" value="(Trans)glycosidases"/>
    <property type="match status" value="1"/>
</dbReference>
<evidence type="ECO:0000256" key="9">
    <source>
        <dbReference type="ARBA" id="ARBA00023316"/>
    </source>
</evidence>
<dbReference type="InterPro" id="IPR017853">
    <property type="entry name" value="GH"/>
</dbReference>
<protein>
    <recommendedName>
        <fullName evidence="3">glucan endo-1,3-beta-D-glucosidase</fullName>
        <ecNumber evidence="3">3.2.1.39</ecNumber>
    </recommendedName>
    <alternativeName>
        <fullName evidence="13">Endo-1,3-beta-glucanase btgC</fullName>
    </alternativeName>
    <alternativeName>
        <fullName evidence="12">Laminarinase btgC</fullName>
    </alternativeName>
</protein>
<accession>A0A9W6WP39</accession>
<evidence type="ECO:0000256" key="14">
    <source>
        <dbReference type="SAM" id="MobiDB-lite"/>
    </source>
</evidence>
<comment type="caution">
    <text evidence="15">The sequence shown here is derived from an EMBL/GenBank/DDBJ whole genome shotgun (WGS) entry which is preliminary data.</text>
</comment>
<keyword evidence="9" id="KW-0961">Cell wall biogenesis/degradation</keyword>
<dbReference type="PANTHER" id="PTHR16631">
    <property type="entry name" value="GLUCAN 1,3-BETA-GLUCOSIDASE"/>
    <property type="match status" value="1"/>
</dbReference>
<feature type="compositionally biased region" description="Polar residues" evidence="14">
    <location>
        <begin position="197"/>
        <end position="221"/>
    </location>
</feature>
<evidence type="ECO:0000313" key="15">
    <source>
        <dbReference type="EMBL" id="GMF10432.1"/>
    </source>
</evidence>
<evidence type="ECO:0000256" key="8">
    <source>
        <dbReference type="ARBA" id="ARBA00023277"/>
    </source>
</evidence>
<evidence type="ECO:0000256" key="12">
    <source>
        <dbReference type="ARBA" id="ARBA00042373"/>
    </source>
</evidence>
<dbReference type="Proteomes" id="UP001165083">
    <property type="component" value="Unassembled WGS sequence"/>
</dbReference>
<comment type="catalytic activity">
    <reaction evidence="1">
        <text>Hydrolysis of (1-&gt;3)-beta-D-glucosidic linkages in (1-&gt;3)-beta-D-glucans.</text>
        <dbReference type="EC" id="3.2.1.39"/>
    </reaction>
</comment>
<dbReference type="EMBL" id="BSXW01000038">
    <property type="protein sequence ID" value="GMF10432.1"/>
    <property type="molecule type" value="Genomic_DNA"/>
</dbReference>
<dbReference type="GO" id="GO:0005886">
    <property type="term" value="C:plasma membrane"/>
    <property type="evidence" value="ECO:0007669"/>
    <property type="project" value="UniProtKB-SubCell"/>
</dbReference>